<keyword evidence="1" id="KW-0472">Membrane</keyword>
<dbReference type="EMBL" id="CP018839">
    <property type="protein sequence ID" value="APR03038.1"/>
    <property type="molecule type" value="Genomic_DNA"/>
</dbReference>
<keyword evidence="3" id="KW-1185">Reference proteome</keyword>
<feature type="transmembrane region" description="Helical" evidence="1">
    <location>
        <begin position="21"/>
        <end position="40"/>
    </location>
</feature>
<protein>
    <submittedName>
        <fullName evidence="2">Uncharacterized protein</fullName>
    </submittedName>
</protein>
<keyword evidence="1" id="KW-0812">Transmembrane</keyword>
<keyword evidence="1" id="KW-1133">Transmembrane helix</keyword>
<accession>A0A1L6F828</accession>
<dbReference type="AlphaFoldDB" id="A0A1L6F828"/>
<name>A0A1L6F828_9RHOO</name>
<reference evidence="2 3" key="1">
    <citation type="submission" date="2016-12" db="EMBL/GenBank/DDBJ databases">
        <title>Complete genome sequence of Thauera chlorobenzoica, a Betaproteobacterium degrading haloaromatics anaerobically to CO2 and halides.</title>
        <authorList>
            <person name="Goris T."/>
            <person name="Mergelsberg M."/>
            <person name="Boll M."/>
        </authorList>
    </citation>
    <scope>NUCLEOTIDE SEQUENCE [LARGE SCALE GENOMIC DNA]</scope>
    <source>
        <strain evidence="2 3">3CB1</strain>
    </source>
</reference>
<sequence length="116" mass="12875">MEQIMTEQQSNNASHRPWADRVFPLAFVGALAVAVLAAWYDMQPVDGQLILAETACRVIEYHGGKVERIEGATFCVMRTRFRAPEHGRMAQVTIETDSGAYKVELAAPQIVSLAIR</sequence>
<gene>
    <name evidence="2" type="ORF">Tchl_0163</name>
</gene>
<dbReference type="Proteomes" id="UP000185739">
    <property type="component" value="Chromosome"/>
</dbReference>
<evidence type="ECO:0000313" key="3">
    <source>
        <dbReference type="Proteomes" id="UP000185739"/>
    </source>
</evidence>
<dbReference type="KEGG" id="tcl:Tchl_0163"/>
<evidence type="ECO:0000313" key="2">
    <source>
        <dbReference type="EMBL" id="APR03038.1"/>
    </source>
</evidence>
<dbReference type="STRING" id="96773.Tchl_0163"/>
<organism evidence="2 3">
    <name type="scientific">Thauera chlorobenzoica</name>
    <dbReference type="NCBI Taxonomy" id="96773"/>
    <lineage>
        <taxon>Bacteria</taxon>
        <taxon>Pseudomonadati</taxon>
        <taxon>Pseudomonadota</taxon>
        <taxon>Betaproteobacteria</taxon>
        <taxon>Rhodocyclales</taxon>
        <taxon>Zoogloeaceae</taxon>
        <taxon>Thauera</taxon>
    </lineage>
</organism>
<proteinExistence type="predicted"/>
<evidence type="ECO:0000256" key="1">
    <source>
        <dbReference type="SAM" id="Phobius"/>
    </source>
</evidence>